<keyword evidence="5" id="KW-1185">Reference proteome</keyword>
<evidence type="ECO:0000313" key="5">
    <source>
        <dbReference type="Proteomes" id="UP000248817"/>
    </source>
</evidence>
<dbReference type="Pfam" id="PF24883">
    <property type="entry name" value="NPHP3_N"/>
    <property type="match status" value="1"/>
</dbReference>
<dbReference type="EMBL" id="KZ825635">
    <property type="protein sequence ID" value="PYI25618.1"/>
    <property type="molecule type" value="Genomic_DNA"/>
</dbReference>
<accession>A0A2V5HMA6</accession>
<evidence type="ECO:0000256" key="1">
    <source>
        <dbReference type="ARBA" id="ARBA00022737"/>
    </source>
</evidence>
<gene>
    <name evidence="4" type="ORF">BP00DRAFT_461676</name>
</gene>
<organism evidence="4 5">
    <name type="scientific">Aspergillus indologenus CBS 114.80</name>
    <dbReference type="NCBI Taxonomy" id="1450541"/>
    <lineage>
        <taxon>Eukaryota</taxon>
        <taxon>Fungi</taxon>
        <taxon>Dikarya</taxon>
        <taxon>Ascomycota</taxon>
        <taxon>Pezizomycotina</taxon>
        <taxon>Eurotiomycetes</taxon>
        <taxon>Eurotiomycetidae</taxon>
        <taxon>Eurotiales</taxon>
        <taxon>Aspergillaceae</taxon>
        <taxon>Aspergillus</taxon>
        <taxon>Aspergillus subgen. Circumdati</taxon>
    </lineage>
</organism>
<proteinExistence type="predicted"/>
<feature type="domain" description="Nephrocystin 3-like N-terminal" evidence="3">
    <location>
        <begin position="373"/>
        <end position="483"/>
    </location>
</feature>
<evidence type="ECO:0000313" key="4">
    <source>
        <dbReference type="EMBL" id="PYI25618.1"/>
    </source>
</evidence>
<feature type="compositionally biased region" description="Low complexity" evidence="2">
    <location>
        <begin position="23"/>
        <end position="35"/>
    </location>
</feature>
<sequence length="1330" mass="150964">MPFECWGCGGRNAADAVAPPRPVNLVSPSSSSPSVSKPPPVTRSPSQTKAPLQWASRASEKHDLWKRAEEQLDEKSRKRLRVSHDSNSPSPPIDRVLAEIIKEITARYEDYQNGNLSIRHRGDGGTKVDVRGSAKKVLVCVLQAQGLIKAVVGFDPTGYASIAWSVVAFGLTLVRNDIDRRDAIMDASEFLAQSLAYHSVIEHNYRKGTIPSSTNLDDALVEVYVALLRYIAEVQRARHESAVARVGKSISALVDEPLDRLRAVVEQKSAVVDQWKMIVRDEDQSRRAEDILVRIDEMARQVHSIDLRTNEQEELSILDWISTFSYSNIQNETKKSRSPETGAWLVQSSDRYQRWKTTPGQLLWLHGPNKPCVLAYWYFKFSDNETQGMESMVRSFIRQLCPRPIPNPIRRIWEDHRRNREPDLGVLLTIFKEILDLLPGDIFIIFDALDECPVETREKSLLAFMEDLIEDFPTKAHLLATSRPEPDIHNALMRHTLFGLEDALSGDVEKFVQERLANGKSWVRFHWVDLQIKRLERCHIPQDIDEALTTIPDTLEATYKAILEQEILPRYHDAVRSIFTWLTFSMKPLSREAVAEVAGFPSPDSVIEICTTQMVTLNTADGTIRLAHFSVKEFLLSEQVSHWCHLSEMLGHRAILSQILSRILTEKEELTYEIAMSKPLLLYGSKSWPDHFRQLESLTPDSIPEIYLMLLELFTERVVYLNWHRLRGMGYSHFNSFMVSEWPRPTNMAISMQFETLVELLLELNFDSMGFPLQSRESLLVHAARSSIDILVLLLKRAITVPFPEVKEILLELQPRSEKDRATLSLIVDLLWNMGALYGFEESEIIHPVILLSMTRNPNCADVLLDICFDRDDQNTIPVTAELLEAAFGNVDRRVGILKVLLRRRKEELQFTQQIMRLVADISPFNSELAILVLRNHSQITCLLPEHAETFAGGASSEVLRLALEVYGENIMSQRNVLLAASVNPGARDMIRLLLSGKELNATLRHEMILAAATERKMEGLEFLCFVLDLWGPQTEIDQDIMIAAVNNYFRGMAILEAFLARQQAGFAVSEAILLEAAYKSTQEVMQLLMNNGGSEIPIRQELLLAAANNRDYGLSVLRFLLLFVGPDYEVPLNLLEAAAGNPAKSNEDDFRAVIDMFKEATVPDSVFMAAYDKPDHMRVLLDRYGNNVPVRDLIIAMSNCWTLGTLATFQLLLEQHVLVVDKWVIEQTAARDYQCLWDMLRHVPQFPINEQVITAIKYESGVRLILRHAEEKGLLTEEMIKIALSSTLLETPWLKHFLAEVNLKDPLTDSVLALAGKRDPELQLLLSQP</sequence>
<keyword evidence="1" id="KW-0677">Repeat</keyword>
<evidence type="ECO:0000259" key="3">
    <source>
        <dbReference type="Pfam" id="PF24883"/>
    </source>
</evidence>
<feature type="region of interest" description="Disordered" evidence="2">
    <location>
        <begin position="1"/>
        <end position="91"/>
    </location>
</feature>
<dbReference type="PANTHER" id="PTHR10039:SF16">
    <property type="entry name" value="GPI INOSITOL-DEACYLASE"/>
    <property type="match status" value="1"/>
</dbReference>
<dbReference type="InterPro" id="IPR056884">
    <property type="entry name" value="NPHP3-like_N"/>
</dbReference>
<dbReference type="Proteomes" id="UP000248817">
    <property type="component" value="Unassembled WGS sequence"/>
</dbReference>
<protein>
    <recommendedName>
        <fullName evidence="3">Nephrocystin 3-like N-terminal domain-containing protein</fullName>
    </recommendedName>
</protein>
<reference evidence="4 5" key="1">
    <citation type="submission" date="2018-02" db="EMBL/GenBank/DDBJ databases">
        <title>The genomes of Aspergillus section Nigri reveals drivers in fungal speciation.</title>
        <authorList>
            <consortium name="DOE Joint Genome Institute"/>
            <person name="Vesth T.C."/>
            <person name="Nybo J."/>
            <person name="Theobald S."/>
            <person name="Brandl J."/>
            <person name="Frisvad J.C."/>
            <person name="Nielsen K.F."/>
            <person name="Lyhne E.K."/>
            <person name="Kogle M.E."/>
            <person name="Kuo A."/>
            <person name="Riley R."/>
            <person name="Clum A."/>
            <person name="Nolan M."/>
            <person name="Lipzen A."/>
            <person name="Salamov A."/>
            <person name="Henrissat B."/>
            <person name="Wiebenga A."/>
            <person name="De vries R.P."/>
            <person name="Grigoriev I.V."/>
            <person name="Mortensen U.H."/>
            <person name="Andersen M.R."/>
            <person name="Baker S.E."/>
        </authorList>
    </citation>
    <scope>NUCLEOTIDE SEQUENCE [LARGE SCALE GENOMIC DNA]</scope>
    <source>
        <strain evidence="4 5">CBS 114.80</strain>
    </source>
</reference>
<dbReference type="PANTHER" id="PTHR10039">
    <property type="entry name" value="AMELOGENIN"/>
    <property type="match status" value="1"/>
</dbReference>
<feature type="compositionally biased region" description="Basic and acidic residues" evidence="2">
    <location>
        <begin position="58"/>
        <end position="76"/>
    </location>
</feature>
<name>A0A2V5HMA6_9EURO</name>
<evidence type="ECO:0000256" key="2">
    <source>
        <dbReference type="SAM" id="MobiDB-lite"/>
    </source>
</evidence>